<comment type="catalytic activity">
    <reaction evidence="15">
        <text>Exonucleolytic cleavage (in the presence of ATP) in either 5'- to 3'- or 3'- to 5'-direction to yield 5'-phosphooligonucleotides.</text>
        <dbReference type="EC" id="3.1.11.5"/>
    </reaction>
</comment>
<comment type="domain">
    <text evidence="15">The C-terminal domain has nuclease activity and interacts with RecD. It interacts with RecA, facilitating its loading onto ssDNA.</text>
</comment>
<comment type="miscellaneous">
    <text evidence="15">In the RecBCD complex, RecB has a slow 3'-5' helicase, an exonuclease activity and loads RecA onto ssDNA, RecD has a fast 5'-3' helicase activity, while RecC stimulates the ATPase and processivity of the RecB helicase and contributes to recognition of the Chi site.</text>
</comment>
<dbReference type="GO" id="GO:0000724">
    <property type="term" value="P:double-strand break repair via homologous recombination"/>
    <property type="evidence" value="ECO:0007669"/>
    <property type="project" value="UniProtKB-UniRule"/>
</dbReference>
<dbReference type="PANTHER" id="PTHR11070">
    <property type="entry name" value="UVRD / RECB / PCRA DNA HELICASE FAMILY MEMBER"/>
    <property type="match status" value="1"/>
</dbReference>
<dbReference type="Gene3D" id="1.10.486.10">
    <property type="entry name" value="PCRA, domain 4"/>
    <property type="match status" value="1"/>
</dbReference>
<evidence type="ECO:0000313" key="19">
    <source>
        <dbReference type="EMBL" id="AUR51199.1"/>
    </source>
</evidence>
<feature type="region of interest" description="Nuclease activity, interacts with RecD and RecA" evidence="15">
    <location>
        <begin position="887"/>
        <end position="1170"/>
    </location>
</feature>
<evidence type="ECO:0000256" key="6">
    <source>
        <dbReference type="ARBA" id="ARBA00022806"/>
    </source>
</evidence>
<dbReference type="GO" id="GO:0008854">
    <property type="term" value="F:exodeoxyribonuclease V activity"/>
    <property type="evidence" value="ECO:0007669"/>
    <property type="project" value="UniProtKB-EC"/>
</dbReference>
<keyword evidence="11 15" id="KW-0234">DNA repair</keyword>
<accession>A0A2I7N405</accession>
<dbReference type="HAMAP" id="MF_01485">
    <property type="entry name" value="RecB"/>
    <property type="match status" value="1"/>
</dbReference>
<feature type="domain" description="UvrD-like helicase ATP-binding" evidence="17">
    <location>
        <begin position="3"/>
        <end position="393"/>
    </location>
</feature>
<dbReference type="GO" id="GO:0000287">
    <property type="term" value="F:magnesium ion binding"/>
    <property type="evidence" value="ECO:0007669"/>
    <property type="project" value="UniProtKB-UniRule"/>
</dbReference>
<feature type="binding site" evidence="15">
    <location>
        <position position="1066"/>
    </location>
    <ligand>
        <name>Mg(2+)</name>
        <dbReference type="ChEBI" id="CHEBI:18420"/>
    </ligand>
</feature>
<keyword evidence="2 15" id="KW-0479">Metal-binding</keyword>
<evidence type="ECO:0000313" key="20">
    <source>
        <dbReference type="Proteomes" id="UP000236655"/>
    </source>
</evidence>
<evidence type="ECO:0000256" key="5">
    <source>
        <dbReference type="ARBA" id="ARBA00022801"/>
    </source>
</evidence>
<evidence type="ECO:0000256" key="15">
    <source>
        <dbReference type="HAMAP-Rule" id="MF_01485"/>
    </source>
</evidence>
<comment type="cofactor">
    <cofactor evidence="15">
        <name>Mg(2+)</name>
        <dbReference type="ChEBI" id="CHEBI:18420"/>
    </cofactor>
    <text evidence="15">Binds 1 Mg(2+) ion per subunit.</text>
</comment>
<dbReference type="SUPFAM" id="SSF52980">
    <property type="entry name" value="Restriction endonuclease-like"/>
    <property type="match status" value="1"/>
</dbReference>
<dbReference type="Gene3D" id="3.90.320.10">
    <property type="match status" value="1"/>
</dbReference>
<dbReference type="GO" id="GO:0003677">
    <property type="term" value="F:DNA binding"/>
    <property type="evidence" value="ECO:0007669"/>
    <property type="project" value="UniProtKB-UniRule"/>
</dbReference>
<reference evidence="20" key="1">
    <citation type="submission" date="2017-11" db="EMBL/GenBank/DDBJ databases">
        <authorList>
            <person name="Chan K.G."/>
            <person name="Lee L.S."/>
        </authorList>
    </citation>
    <scope>NUCLEOTIDE SEQUENCE [LARGE SCALE GENOMIC DNA]</scope>
    <source>
        <strain evidence="20">DSM 100970</strain>
    </source>
</reference>
<name>A0A2I7N405_9NEIS</name>
<keyword evidence="3 15" id="KW-0547">Nucleotide-binding</keyword>
<evidence type="ECO:0000256" key="7">
    <source>
        <dbReference type="ARBA" id="ARBA00022839"/>
    </source>
</evidence>
<dbReference type="PANTHER" id="PTHR11070:SF23">
    <property type="entry name" value="RECBCD ENZYME SUBUNIT RECB"/>
    <property type="match status" value="1"/>
</dbReference>
<comment type="catalytic activity">
    <reaction evidence="14 15">
        <text>ATP + H2O = ADP + phosphate + H(+)</text>
        <dbReference type="Rhea" id="RHEA:13065"/>
        <dbReference type="ChEBI" id="CHEBI:15377"/>
        <dbReference type="ChEBI" id="CHEBI:15378"/>
        <dbReference type="ChEBI" id="CHEBI:30616"/>
        <dbReference type="ChEBI" id="CHEBI:43474"/>
        <dbReference type="ChEBI" id="CHEBI:456216"/>
        <dbReference type="EC" id="5.6.2.4"/>
    </reaction>
</comment>
<dbReference type="GO" id="GO:0043138">
    <property type="term" value="F:3'-5' DNA helicase activity"/>
    <property type="evidence" value="ECO:0007669"/>
    <property type="project" value="UniProtKB-UniRule"/>
</dbReference>
<keyword evidence="20" id="KW-1185">Reference proteome</keyword>
<dbReference type="PROSITE" id="PS51198">
    <property type="entry name" value="UVRD_HELICASE_ATP_BIND"/>
    <property type="match status" value="1"/>
</dbReference>
<dbReference type="InterPro" id="IPR014017">
    <property type="entry name" value="DNA_helicase_UvrD-like_C"/>
</dbReference>
<dbReference type="PROSITE" id="PS51217">
    <property type="entry name" value="UVRD_HELICASE_CTER"/>
    <property type="match status" value="1"/>
</dbReference>
<organism evidence="19 20">
    <name type="scientific">Aquella oligotrophica</name>
    <dbReference type="NCBI Taxonomy" id="2067065"/>
    <lineage>
        <taxon>Bacteria</taxon>
        <taxon>Pseudomonadati</taxon>
        <taxon>Pseudomonadota</taxon>
        <taxon>Betaproteobacteria</taxon>
        <taxon>Neisseriales</taxon>
        <taxon>Neisseriaceae</taxon>
        <taxon>Aquella</taxon>
    </lineage>
</organism>
<evidence type="ECO:0000256" key="1">
    <source>
        <dbReference type="ARBA" id="ARBA00022722"/>
    </source>
</evidence>
<dbReference type="Pfam" id="PF13361">
    <property type="entry name" value="UvrD_C"/>
    <property type="match status" value="1"/>
</dbReference>
<evidence type="ECO:0000256" key="13">
    <source>
        <dbReference type="ARBA" id="ARBA00034617"/>
    </source>
</evidence>
<dbReference type="EMBL" id="CP024847">
    <property type="protein sequence ID" value="AUR51199.1"/>
    <property type="molecule type" value="Genomic_DNA"/>
</dbReference>
<dbReference type="GO" id="GO:0016887">
    <property type="term" value="F:ATP hydrolysis activity"/>
    <property type="evidence" value="ECO:0007669"/>
    <property type="project" value="RHEA"/>
</dbReference>
<keyword evidence="5 15" id="KW-0378">Hydrolase</keyword>
<evidence type="ECO:0000256" key="14">
    <source>
        <dbReference type="ARBA" id="ARBA00048988"/>
    </source>
</evidence>
<sequence>MMSTLHPLQQISFNTAHQAHVIEASAGTGKTWTIERLFIKALLEGTQADNARLPLAIENILVVTFTNDATDELKSRISEQIQVTMTQMIYLRNNPDICSALSDDAFSEYLMSRLQQNEFDKDITILNRAVQNFDQAAIYTIHGFCNKILHDYQFDCGVNADFELVASKTELINTLVEDFIRKSIITELKFASHVDAIMANLAAMFLDNRGEDISLPEAIAAKLPKDLFIVAKDGYRIKYNLSGVEPNFAMLTNRELIKNSDEFRLAKAQFLSAVINYLVISFPDLPANNFQISYDELIQRVTDAVRNNSNLADKLYISFPLAFVDEFQDTDALQWQIFSSIYYLETNVRGHLVVVGDPKQAIYRFRGADVDTYLDAKKQIGSSLILEHNFRSHPNIMNFVNQLFSLDNQRIDDVSLSFLGAGIGYHPVIAAANNSELVLPTASELKSSVAKRGVDANFYDAEVQLVAVRGVTKDLRQQKLLISMTFEILALLNENPELSGKIAILVTKNREASEIVSFLSRYGIRASELKLGSIYASTTAHDLLLLFRSLLDLSDRRSFIKALSSGLFNVPLHLLQLNMEANNQTLMLWQQRFFSYKQIWEAQGIISMIYAFLKDIELDSQSGLDKKISRRTIANLWQLGELLNREGELLKNNFELVFWFDKRIKSVRQNVITELDGSSEELIRLDNDDEQIIITTQHKSKGLEYEVLFCPYFKSGIQLDGTYDFNYRRPFFSSYRDGDKINPIMVMDSDVGHKIVSNDNKEAHRLNYVALTRAKSRIYIYLKQPTITKSTGKYNSLQRPDKLVELFGYIAEDPLDTSHPLFNYPHFFCDNPSLAIKNNVNLPGVSVYNRDELSEKELDKLRLNNADNKIDFLPLSLFAANIDLSPRYSRQSYTALTRHDSTTQMVADYYVAEPGELAKEITYRYSVLNDKELSGASFGVLFHELCENYPLSDASFSTILHEHNVVNEIYHKELKSMLEEVFNYPLMDRLTLNALRNSSQHELEFNLLITNPVSFKNDLAILIADYFGASHPFTEAVKSLDKINAGFLNGFIDLFFMYDNKYWVLDYKTNKLTAYPSATNHEASENVLIESMADHHYYLQYLLYLVAIKRYLEQFFAIPDASAMLGGAIYFYVRAVYQENQETYAGVYIDVNCQNLIRDLDALLKGNPDG</sequence>
<dbReference type="EC" id="3.1.11.5" evidence="15"/>
<dbReference type="EC" id="5.6.2.4" evidence="15"/>
<dbReference type="InterPro" id="IPR027417">
    <property type="entry name" value="P-loop_NTPase"/>
</dbReference>
<feature type="region of interest" description="DNA-binding and helicase activity, interacts with RecC" evidence="15">
    <location>
        <begin position="1"/>
        <end position="854"/>
    </location>
</feature>
<comment type="domain">
    <text evidence="15">The N-terminal DNA-binding domain is a ssDNA-dependent ATPase and has ATP-dependent 3'-5' helicase function. This domain interacts with RecC.</text>
</comment>
<dbReference type="GO" id="GO:0005524">
    <property type="term" value="F:ATP binding"/>
    <property type="evidence" value="ECO:0007669"/>
    <property type="project" value="UniProtKB-UniRule"/>
</dbReference>
<evidence type="ECO:0000256" key="8">
    <source>
        <dbReference type="ARBA" id="ARBA00022840"/>
    </source>
</evidence>
<dbReference type="GO" id="GO:0009338">
    <property type="term" value="C:exodeoxyribonuclease V complex"/>
    <property type="evidence" value="ECO:0007669"/>
    <property type="project" value="TreeGrafter"/>
</dbReference>
<proteinExistence type="inferred from homology"/>
<evidence type="ECO:0000256" key="12">
    <source>
        <dbReference type="ARBA" id="ARBA00023235"/>
    </source>
</evidence>
<keyword evidence="10 15" id="KW-0238">DNA-binding</keyword>
<keyword evidence="8 15" id="KW-0067">ATP-binding</keyword>
<dbReference type="Gene3D" id="3.40.50.300">
    <property type="entry name" value="P-loop containing nucleotide triphosphate hydrolases"/>
    <property type="match status" value="3"/>
</dbReference>
<evidence type="ECO:0000256" key="11">
    <source>
        <dbReference type="ARBA" id="ARBA00023204"/>
    </source>
</evidence>
<comment type="catalytic activity">
    <reaction evidence="13 15">
        <text>Couples ATP hydrolysis with the unwinding of duplex DNA by translocating in the 3'-5' direction.</text>
        <dbReference type="EC" id="5.6.2.4"/>
    </reaction>
</comment>
<dbReference type="InterPro" id="IPR000212">
    <property type="entry name" value="DNA_helicase_UvrD/REP"/>
</dbReference>
<feature type="domain" description="UvrD-like helicase C-terminal" evidence="18">
    <location>
        <begin position="394"/>
        <end position="702"/>
    </location>
</feature>
<keyword evidence="12 15" id="KW-0413">Isomerase</keyword>
<comment type="function">
    <text evidence="15">A helicase/nuclease that prepares dsDNA breaks (DSB) for recombinational DNA repair. Binds to DSBs and unwinds DNA via a highly rapid and processive ATP-dependent bidirectional helicase activity. Unwinds dsDNA until it encounters a Chi (crossover hotspot instigator) sequence from the 3' direction. Cuts ssDNA a few nucleotides 3' to the Chi site. The properties and activities of the enzyme are changed at Chi. The Chi-altered holoenzyme produces a long 3'-ssDNA overhang and facilitates RecA-binding to the ssDNA for homologous DNA recombination and repair. Holoenzyme degrades any linearized DNA that is unable to undergo homologous recombination. In the holoenzyme this subunit contributes ATPase, 3'-5' helicase, exonuclease activity and loads RecA onto ssDNA.</text>
</comment>
<feature type="binding site" evidence="15">
    <location>
        <position position="943"/>
    </location>
    <ligand>
        <name>Mg(2+)</name>
        <dbReference type="ChEBI" id="CHEBI:18420"/>
    </ligand>
</feature>
<feature type="binding site" evidence="15">
    <location>
        <position position="1053"/>
    </location>
    <ligand>
        <name>Mg(2+)</name>
        <dbReference type="ChEBI" id="CHEBI:18420"/>
    </ligand>
</feature>
<gene>
    <name evidence="15" type="primary">recB</name>
    <name evidence="19" type="ORF">CUN60_02395</name>
</gene>
<feature type="active site" description="For nuclease activity" evidence="15">
    <location>
        <position position="1066"/>
    </location>
</feature>
<evidence type="ECO:0000256" key="2">
    <source>
        <dbReference type="ARBA" id="ARBA00022723"/>
    </source>
</evidence>
<dbReference type="KEGG" id="nba:CUN60_02395"/>
<dbReference type="GO" id="GO:0005829">
    <property type="term" value="C:cytosol"/>
    <property type="evidence" value="ECO:0007669"/>
    <property type="project" value="TreeGrafter"/>
</dbReference>
<protein>
    <recommendedName>
        <fullName evidence="15">RecBCD enzyme subunit RecB</fullName>
        <ecNumber evidence="15">3.1.11.5</ecNumber>
        <ecNumber evidence="15">5.6.2.4</ecNumber>
    </recommendedName>
    <alternativeName>
        <fullName evidence="15">DNA 3'-5' helicase subunit RecB</fullName>
    </alternativeName>
    <alternativeName>
        <fullName evidence="15">Exonuclease V subunit RecB</fullName>
        <shortName evidence="15">ExoV subunit RecB</shortName>
    </alternativeName>
    <alternativeName>
        <fullName evidence="15">Helicase/nuclease RecBCD subunit RecB</fullName>
    </alternativeName>
</protein>
<dbReference type="RefSeq" id="WP_102950499.1">
    <property type="nucleotide sequence ID" value="NZ_CP024847.1"/>
</dbReference>
<evidence type="ECO:0000259" key="17">
    <source>
        <dbReference type="PROSITE" id="PS51198"/>
    </source>
</evidence>
<feature type="binding site" evidence="16">
    <location>
        <begin position="24"/>
        <end position="31"/>
    </location>
    <ligand>
        <name>ATP</name>
        <dbReference type="ChEBI" id="CHEBI:30616"/>
    </ligand>
</feature>
<evidence type="ECO:0000256" key="9">
    <source>
        <dbReference type="ARBA" id="ARBA00022842"/>
    </source>
</evidence>
<dbReference type="Proteomes" id="UP000236655">
    <property type="component" value="Chromosome"/>
</dbReference>
<evidence type="ECO:0000256" key="16">
    <source>
        <dbReference type="PROSITE-ProRule" id="PRU00560"/>
    </source>
</evidence>
<keyword evidence="6 15" id="KW-0347">Helicase</keyword>
<dbReference type="Pfam" id="PF00580">
    <property type="entry name" value="UvrD-helicase"/>
    <property type="match status" value="1"/>
</dbReference>
<keyword evidence="4 15" id="KW-0227">DNA damage</keyword>
<comment type="subunit">
    <text evidence="15">Heterotrimer of RecB, RecC and RecD. All subunits contribute to DNA-binding. Interacts with RecA.</text>
</comment>
<dbReference type="AlphaFoldDB" id="A0A2I7N405"/>
<dbReference type="OrthoDB" id="5905204at2"/>
<dbReference type="InterPro" id="IPR011335">
    <property type="entry name" value="Restrct_endonuc-II-like"/>
</dbReference>
<evidence type="ECO:0000256" key="3">
    <source>
        <dbReference type="ARBA" id="ARBA00022741"/>
    </source>
</evidence>
<dbReference type="InterPro" id="IPR014016">
    <property type="entry name" value="UvrD-like_ATP-bd"/>
</dbReference>
<dbReference type="InterPro" id="IPR004586">
    <property type="entry name" value="RecB"/>
</dbReference>
<keyword evidence="9 15" id="KW-0460">Magnesium</keyword>
<keyword evidence="1 15" id="KW-0540">Nuclease</keyword>
<comment type="similarity">
    <text evidence="15">Belongs to the helicase family. UvrD subfamily.</text>
</comment>
<evidence type="ECO:0000259" key="18">
    <source>
        <dbReference type="PROSITE" id="PS51217"/>
    </source>
</evidence>
<dbReference type="InterPro" id="IPR011604">
    <property type="entry name" value="PDDEXK-like_dom_sf"/>
</dbReference>
<keyword evidence="7 15" id="KW-0269">Exonuclease</keyword>
<dbReference type="SUPFAM" id="SSF52540">
    <property type="entry name" value="P-loop containing nucleoside triphosphate hydrolases"/>
    <property type="match status" value="1"/>
</dbReference>
<evidence type="ECO:0000256" key="10">
    <source>
        <dbReference type="ARBA" id="ARBA00023125"/>
    </source>
</evidence>
<evidence type="ECO:0000256" key="4">
    <source>
        <dbReference type="ARBA" id="ARBA00022763"/>
    </source>
</evidence>